<reference evidence="2 3" key="1">
    <citation type="submission" date="2024-08" db="EMBL/GenBank/DDBJ databases">
        <authorList>
            <person name="Feng Z."/>
            <person name="Ronholm J."/>
        </authorList>
    </citation>
    <scope>NUCLEOTIDE SEQUENCE [LARGE SCALE GENOMIC DNA]</scope>
    <source>
        <strain evidence="2 3">4-AB0-8</strain>
    </source>
</reference>
<evidence type="ECO:0000256" key="1">
    <source>
        <dbReference type="SAM" id="MobiDB-lite"/>
    </source>
</evidence>
<protein>
    <submittedName>
        <fullName evidence="2">Uncharacterized protein</fullName>
    </submittedName>
</protein>
<sequence length="116" mass="12712">QLADRGPDTQSKSDVKLNRSNPVCVCVHELSPLIVQVFVRMPSGSLLDGNQHRNGQFGRLAKSAGFRRNPQQHAGTGANRQEKTPMSRYPNPVRKINHNLSASIGTADKEKQAVKA</sequence>
<dbReference type="Proteomes" id="UP001567350">
    <property type="component" value="Unassembled WGS sequence"/>
</dbReference>
<dbReference type="RefSeq" id="WP_370894192.1">
    <property type="nucleotide sequence ID" value="NZ_JBGJLR010000030.1"/>
</dbReference>
<name>A0ABV4IGM7_9BURK</name>
<evidence type="ECO:0000313" key="3">
    <source>
        <dbReference type="Proteomes" id="UP001567350"/>
    </source>
</evidence>
<comment type="caution">
    <text evidence="2">The sequence shown here is derived from an EMBL/GenBank/DDBJ whole genome shotgun (WGS) entry which is preliminary data.</text>
</comment>
<evidence type="ECO:0000313" key="2">
    <source>
        <dbReference type="EMBL" id="MEZ2740987.1"/>
    </source>
</evidence>
<proteinExistence type="predicted"/>
<organism evidence="2 3">
    <name type="scientific">Comamonas jiangduensis</name>
    <dbReference type="NCBI Taxonomy" id="1194168"/>
    <lineage>
        <taxon>Bacteria</taxon>
        <taxon>Pseudomonadati</taxon>
        <taxon>Pseudomonadota</taxon>
        <taxon>Betaproteobacteria</taxon>
        <taxon>Burkholderiales</taxon>
        <taxon>Comamonadaceae</taxon>
        <taxon>Comamonas</taxon>
    </lineage>
</organism>
<keyword evidence="3" id="KW-1185">Reference proteome</keyword>
<gene>
    <name evidence="2" type="ORF">ACBP88_16350</name>
</gene>
<dbReference type="EMBL" id="JBGJLR010000030">
    <property type="protein sequence ID" value="MEZ2740987.1"/>
    <property type="molecule type" value="Genomic_DNA"/>
</dbReference>
<feature type="compositionally biased region" description="Basic and acidic residues" evidence="1">
    <location>
        <begin position="107"/>
        <end position="116"/>
    </location>
</feature>
<feature type="non-terminal residue" evidence="2">
    <location>
        <position position="1"/>
    </location>
</feature>
<feature type="region of interest" description="Disordered" evidence="1">
    <location>
        <begin position="64"/>
        <end position="116"/>
    </location>
</feature>
<accession>A0ABV4IGM7</accession>